<name>A0A517R1S7_9PLAN</name>
<dbReference type="RefSeq" id="WP_145363899.1">
    <property type="nucleotide sequence ID" value="NZ_CP036268.1"/>
</dbReference>
<protein>
    <recommendedName>
        <fullName evidence="3">Circadian clock protein KaiB</fullName>
    </recommendedName>
</protein>
<dbReference type="Proteomes" id="UP000317318">
    <property type="component" value="Chromosome"/>
</dbReference>
<dbReference type="KEGG" id="svp:Pan189_21930"/>
<evidence type="ECO:0000313" key="1">
    <source>
        <dbReference type="EMBL" id="QDT37811.1"/>
    </source>
</evidence>
<evidence type="ECO:0000313" key="2">
    <source>
        <dbReference type="Proteomes" id="UP000317318"/>
    </source>
</evidence>
<gene>
    <name evidence="1" type="ORF">Pan189_21930</name>
</gene>
<dbReference type="Pfam" id="PF10722">
    <property type="entry name" value="YbjN"/>
    <property type="match status" value="1"/>
</dbReference>
<organism evidence="1 2">
    <name type="scientific">Stratiformator vulcanicus</name>
    <dbReference type="NCBI Taxonomy" id="2527980"/>
    <lineage>
        <taxon>Bacteria</taxon>
        <taxon>Pseudomonadati</taxon>
        <taxon>Planctomycetota</taxon>
        <taxon>Planctomycetia</taxon>
        <taxon>Planctomycetales</taxon>
        <taxon>Planctomycetaceae</taxon>
        <taxon>Stratiformator</taxon>
    </lineage>
</organism>
<sequence>MTLLYREKNSDPADRIEEELRELALRFEVRIAGRDTLPEGLREIERLPILLDEGETFSTPQQIRSRLDHLAALMADWNRKHQSDSCYVDENGEVC</sequence>
<dbReference type="EMBL" id="CP036268">
    <property type="protein sequence ID" value="QDT37811.1"/>
    <property type="molecule type" value="Genomic_DNA"/>
</dbReference>
<dbReference type="AlphaFoldDB" id="A0A517R1S7"/>
<dbReference type="OrthoDB" id="1525327at2"/>
<evidence type="ECO:0008006" key="3">
    <source>
        <dbReference type="Google" id="ProtNLM"/>
    </source>
</evidence>
<dbReference type="InterPro" id="IPR019660">
    <property type="entry name" value="Put_sensory_transdc_reg_YbjN"/>
</dbReference>
<reference evidence="1 2" key="1">
    <citation type="submission" date="2019-02" db="EMBL/GenBank/DDBJ databases">
        <title>Deep-cultivation of Planctomycetes and their phenomic and genomic characterization uncovers novel biology.</title>
        <authorList>
            <person name="Wiegand S."/>
            <person name="Jogler M."/>
            <person name="Boedeker C."/>
            <person name="Pinto D."/>
            <person name="Vollmers J."/>
            <person name="Rivas-Marin E."/>
            <person name="Kohn T."/>
            <person name="Peeters S.H."/>
            <person name="Heuer A."/>
            <person name="Rast P."/>
            <person name="Oberbeckmann S."/>
            <person name="Bunk B."/>
            <person name="Jeske O."/>
            <person name="Meyerdierks A."/>
            <person name="Storesund J.E."/>
            <person name="Kallscheuer N."/>
            <person name="Luecker S."/>
            <person name="Lage O.M."/>
            <person name="Pohl T."/>
            <person name="Merkel B.J."/>
            <person name="Hornburger P."/>
            <person name="Mueller R.-W."/>
            <person name="Bruemmer F."/>
            <person name="Labrenz M."/>
            <person name="Spormann A.M."/>
            <person name="Op den Camp H."/>
            <person name="Overmann J."/>
            <person name="Amann R."/>
            <person name="Jetten M.S.M."/>
            <person name="Mascher T."/>
            <person name="Medema M.H."/>
            <person name="Devos D.P."/>
            <person name="Kaster A.-K."/>
            <person name="Ovreas L."/>
            <person name="Rohde M."/>
            <person name="Galperin M.Y."/>
            <person name="Jogler C."/>
        </authorList>
    </citation>
    <scope>NUCLEOTIDE SEQUENCE [LARGE SCALE GENOMIC DNA]</scope>
    <source>
        <strain evidence="1 2">Pan189</strain>
    </source>
</reference>
<proteinExistence type="predicted"/>
<accession>A0A517R1S7</accession>
<keyword evidence="2" id="KW-1185">Reference proteome</keyword>